<dbReference type="PANTHER" id="PTHR12752:SF9">
    <property type="entry name" value="KRAMER, ISOFORM I"/>
    <property type="match status" value="1"/>
</dbReference>
<evidence type="ECO:0000313" key="4">
    <source>
        <dbReference type="Proteomes" id="UP001274830"/>
    </source>
</evidence>
<dbReference type="CDD" id="cd13298">
    <property type="entry name" value="PH1_PH_fungal"/>
    <property type="match status" value="1"/>
</dbReference>
<dbReference type="SUPFAM" id="SSF50729">
    <property type="entry name" value="PH domain-like"/>
    <property type="match status" value="2"/>
</dbReference>
<organism evidence="3 4">
    <name type="scientific">Recurvomyces mirabilis</name>
    <dbReference type="NCBI Taxonomy" id="574656"/>
    <lineage>
        <taxon>Eukaryota</taxon>
        <taxon>Fungi</taxon>
        <taxon>Dikarya</taxon>
        <taxon>Ascomycota</taxon>
        <taxon>Pezizomycotina</taxon>
        <taxon>Dothideomycetes</taxon>
        <taxon>Dothideomycetidae</taxon>
        <taxon>Mycosphaerellales</taxon>
        <taxon>Teratosphaeriaceae</taxon>
        <taxon>Recurvomyces</taxon>
    </lineage>
</organism>
<feature type="compositionally biased region" description="Polar residues" evidence="1">
    <location>
        <begin position="268"/>
        <end position="290"/>
    </location>
</feature>
<accession>A0AAE0WYA3</accession>
<dbReference type="Gene3D" id="2.30.29.30">
    <property type="entry name" value="Pleckstrin-homology domain (PH domain)/Phosphotyrosine-binding domain (PTB)"/>
    <property type="match status" value="2"/>
</dbReference>
<name>A0AAE0WYA3_9PEZI</name>
<feature type="region of interest" description="Disordered" evidence="1">
    <location>
        <begin position="190"/>
        <end position="248"/>
    </location>
</feature>
<comment type="caution">
    <text evidence="3">The sequence shown here is derived from an EMBL/GenBank/DDBJ whole genome shotgun (WGS) entry which is preliminary data.</text>
</comment>
<proteinExistence type="predicted"/>
<feature type="region of interest" description="Disordered" evidence="1">
    <location>
        <begin position="1"/>
        <end position="22"/>
    </location>
</feature>
<protein>
    <recommendedName>
        <fullName evidence="2">PH domain-containing protein</fullName>
    </recommendedName>
</protein>
<dbReference type="InterPro" id="IPR011993">
    <property type="entry name" value="PH-like_dom_sf"/>
</dbReference>
<dbReference type="Proteomes" id="UP001274830">
    <property type="component" value="Unassembled WGS sequence"/>
</dbReference>
<dbReference type="PROSITE" id="PS50003">
    <property type="entry name" value="PH_DOMAIN"/>
    <property type="match status" value="2"/>
</dbReference>
<dbReference type="PANTHER" id="PTHR12752">
    <property type="entry name" value="PHOSPHOINOSITOL 3-PHOSPHATE-BINDING PROTEIN"/>
    <property type="match status" value="1"/>
</dbReference>
<dbReference type="AlphaFoldDB" id="A0AAE0WYA3"/>
<evidence type="ECO:0000313" key="3">
    <source>
        <dbReference type="EMBL" id="KAK3680243.1"/>
    </source>
</evidence>
<dbReference type="CDD" id="cd13299">
    <property type="entry name" value="PH2_PH_fungal"/>
    <property type="match status" value="1"/>
</dbReference>
<gene>
    <name evidence="3" type="ORF">LTR78_000621</name>
</gene>
<dbReference type="InterPro" id="IPR001849">
    <property type="entry name" value="PH_domain"/>
</dbReference>
<reference evidence="3" key="1">
    <citation type="submission" date="2023-07" db="EMBL/GenBank/DDBJ databases">
        <title>Black Yeasts Isolated from many extreme environments.</title>
        <authorList>
            <person name="Coleine C."/>
            <person name="Stajich J.E."/>
            <person name="Selbmann L."/>
        </authorList>
    </citation>
    <scope>NUCLEOTIDE SEQUENCE</scope>
    <source>
        <strain evidence="3">CCFEE 5485</strain>
    </source>
</reference>
<feature type="region of interest" description="Disordered" evidence="1">
    <location>
        <begin position="266"/>
        <end position="320"/>
    </location>
</feature>
<feature type="compositionally biased region" description="Polar residues" evidence="1">
    <location>
        <begin position="310"/>
        <end position="320"/>
    </location>
</feature>
<feature type="domain" description="PH" evidence="2">
    <location>
        <begin position="328"/>
        <end position="427"/>
    </location>
</feature>
<feature type="domain" description="PH" evidence="2">
    <location>
        <begin position="56"/>
        <end position="153"/>
    </location>
</feature>
<evidence type="ECO:0000259" key="2">
    <source>
        <dbReference type="PROSITE" id="PS50003"/>
    </source>
</evidence>
<dbReference type="SMART" id="SM00233">
    <property type="entry name" value="PH"/>
    <property type="match status" value="2"/>
</dbReference>
<evidence type="ECO:0000256" key="1">
    <source>
        <dbReference type="SAM" id="MobiDB-lite"/>
    </source>
</evidence>
<dbReference type="EMBL" id="JAUTXT010000001">
    <property type="protein sequence ID" value="KAK3680243.1"/>
    <property type="molecule type" value="Genomic_DNA"/>
</dbReference>
<dbReference type="Pfam" id="PF00169">
    <property type="entry name" value="PH"/>
    <property type="match status" value="2"/>
</dbReference>
<keyword evidence="4" id="KW-1185">Reference proteome</keyword>
<sequence>MATSTSATHAQPIPASRAPQRTNIMIPKSVQTLKSPHLTLDTMSPVTQNGSFEFDRVIKSGRVLKRTRKTKSWKPVYLVLRPNLLSIYRDSDESKLKHQINLSDLTAVARQKDPKRKEKHVFGLFSPSRNFHLEASSDKDAQHWVELVRREARMDEEEEEEIYLASPGGARSAYRGFGRSIDAVATAATDAGGYSSSDGEGTGGTHTLPKQRDRGSTNVSAFSGFSARRPSQAEYSGPEHGSYSDFSDSGGAAAAQLSALSLAYSDARPSTSSQPRQAGTNSVYGSSSSRPGMGARSASQMSMPGFSPITDPTKNSVYQQQNPQGNERVIYHGWIYLLRSKRGVRQWKKIWMVLRAKALALYKNEEEYTALLILPFPTIIDVVEIDPISKSKTACMQVLSEERNYRFCATDEESLAKWLGALKSLLSKRKGKESVVSLQQGGAVQPLVTATAA</sequence>